<dbReference type="EMBL" id="JABBFO010000013">
    <property type="protein sequence ID" value="MBT0728201.1"/>
    <property type="molecule type" value="Genomic_DNA"/>
</dbReference>
<gene>
    <name evidence="1" type="ORF">HGT73_12615</name>
</gene>
<keyword evidence="2" id="KW-1185">Reference proteome</keyword>
<accession>A0ABS5T780</accession>
<proteinExistence type="predicted"/>
<evidence type="ECO:0000313" key="2">
    <source>
        <dbReference type="Proteomes" id="UP000786875"/>
    </source>
</evidence>
<reference evidence="1 2" key="1">
    <citation type="submission" date="2020-04" db="EMBL/GenBank/DDBJ databases">
        <title>Genome sequencing of Rosenbergiella species.</title>
        <authorList>
            <person name="Alvarez-Perez S."/>
            <person name="Lievens B."/>
        </authorList>
    </citation>
    <scope>NUCLEOTIDE SEQUENCE [LARGE SCALE GENOMIC DNA]</scope>
    <source>
        <strain evidence="1 2">CdVSA20.1</strain>
    </source>
</reference>
<name>A0ABS5T780_9GAMM</name>
<comment type="caution">
    <text evidence="1">The sequence shown here is derived from an EMBL/GenBank/DDBJ whole genome shotgun (WGS) entry which is preliminary data.</text>
</comment>
<protein>
    <submittedName>
        <fullName evidence="1">Uncharacterized protein</fullName>
    </submittedName>
</protein>
<dbReference type="Proteomes" id="UP000786875">
    <property type="component" value="Unassembled WGS sequence"/>
</dbReference>
<evidence type="ECO:0000313" key="1">
    <source>
        <dbReference type="EMBL" id="MBT0728201.1"/>
    </source>
</evidence>
<organism evidence="1 2">
    <name type="scientific">Rosenbergiella australiborealis</name>
    <dbReference type="NCBI Taxonomy" id="1544696"/>
    <lineage>
        <taxon>Bacteria</taxon>
        <taxon>Pseudomonadati</taxon>
        <taxon>Pseudomonadota</taxon>
        <taxon>Gammaproteobacteria</taxon>
        <taxon>Enterobacterales</taxon>
        <taxon>Erwiniaceae</taxon>
        <taxon>Rosenbergiella</taxon>
    </lineage>
</organism>
<sequence>MSFAQWPPEAGAKVVGNTIELPTTLKPVAIPLDQLLNQGATIITAQHDTNGPTVTLKKGQHYIICMVSGAGSAKDQNIATSRCYAMN</sequence>